<dbReference type="PANTHER" id="PTHR32114">
    <property type="entry name" value="ABC TRANSPORTER ABCH.3"/>
    <property type="match status" value="1"/>
</dbReference>
<keyword evidence="3" id="KW-1185">Reference proteome</keyword>
<dbReference type="InterPro" id="IPR038729">
    <property type="entry name" value="Rad50/SbcC_AAA"/>
</dbReference>
<comment type="caution">
    <text evidence="2">The sequence shown here is derived from an EMBL/GenBank/DDBJ whole genome shotgun (WGS) entry which is preliminary data.</text>
</comment>
<dbReference type="EMBL" id="SNYV01000011">
    <property type="protein sequence ID" value="TDQ79082.1"/>
    <property type="molecule type" value="Genomic_DNA"/>
</dbReference>
<dbReference type="GO" id="GO:0004527">
    <property type="term" value="F:exonuclease activity"/>
    <property type="evidence" value="ECO:0007669"/>
    <property type="project" value="UniProtKB-KW"/>
</dbReference>
<dbReference type="AlphaFoldDB" id="A0A4R6WK52"/>
<dbReference type="GO" id="GO:0016887">
    <property type="term" value="F:ATP hydrolysis activity"/>
    <property type="evidence" value="ECO:0007669"/>
    <property type="project" value="InterPro"/>
</dbReference>
<keyword evidence="2" id="KW-0378">Hydrolase</keyword>
<protein>
    <submittedName>
        <fullName evidence="2">Exonuclease SbcC</fullName>
    </submittedName>
</protein>
<evidence type="ECO:0000313" key="2">
    <source>
        <dbReference type="EMBL" id="TDQ79082.1"/>
    </source>
</evidence>
<gene>
    <name evidence="2" type="ORF">CLV99_0514</name>
</gene>
<name>A0A4R6WK52_9SPHI</name>
<evidence type="ECO:0000313" key="3">
    <source>
        <dbReference type="Proteomes" id="UP000295292"/>
    </source>
</evidence>
<accession>A0A4R6WK52</accession>
<dbReference type="Pfam" id="PF13476">
    <property type="entry name" value="AAA_23"/>
    <property type="match status" value="1"/>
</dbReference>
<sequence>MLQLHKVYIQNFKGVYSPTIIPFDTTKLTILSGPNGFGKTTIFDAIELCLCGKIERTMTNNLVTMKNSGHKKPFYQHKAGEDVLIKVWLKDSDRNHIIVKRLDKASDGKIGTSRPFRPDSWEILNTYYSENDNDFESPPSYDNIRSIDQQFIDSLFFQDARLSMAKLYPLFNYLQQEDNIYFLKKDENSKKNELSFLFQTQKEDDELNNITEKLGLATSIRNTLKLRIEELGEVVSPNENIIHERLFEDKLFQFDEPEPFQNAPNEQLNSLHQGYQQIIQRLLSFARTFRVEEFEKQRLKRQLQSVISSPQLLESIVAQSLLREEPFNELQNKFQFNNRLKKYLDQLSNFHIDDDLNSQLGLGKDFNEALKQRLLSRQELVSQMDKTTVMLRQLNSVRQNTIQHFEAIKGNEVSPHHCPLCDSNWQSAENLLSAFEQKTILLSSFDQNQQEILRGIDDALETGYFSVIKTAVNNYLTAPENFIDQEFYLRISERKGNFEAIQRFMVIASNQDINFSGLILQQPVSLGKFSENTELVKTILENANNEIVVDESSLLDVELYEQYYTSNPKRLLTPTQLEAKLQFLNQKFNESKFFSLNILRSRLDLVENIINQTSSLKNQYAAVIKNYKKRMIEKIKIPFYIYSGKILQHYQQGYGIFIDVKDSTSRVRFLTSEDTDHDIIHQLSSGQLAVVSLAFCLALNKVYEAPNHFKFLAIDDPVQTLDDLNVHSFIELLRHEFIDYHLIISTHEEHIANYMLYKFGKFGFTNAKFNVQKIFYNNQLTS</sequence>
<dbReference type="Proteomes" id="UP000295292">
    <property type="component" value="Unassembled WGS sequence"/>
</dbReference>
<dbReference type="GO" id="GO:0006302">
    <property type="term" value="P:double-strand break repair"/>
    <property type="evidence" value="ECO:0007669"/>
    <property type="project" value="InterPro"/>
</dbReference>
<dbReference type="OrthoDB" id="9795565at2"/>
<feature type="domain" description="Rad50/SbcC-type AAA" evidence="1">
    <location>
        <begin position="6"/>
        <end position="222"/>
    </location>
</feature>
<organism evidence="2 3">
    <name type="scientific">Sphingobacterium yanglingense</name>
    <dbReference type="NCBI Taxonomy" id="1437280"/>
    <lineage>
        <taxon>Bacteria</taxon>
        <taxon>Pseudomonadati</taxon>
        <taxon>Bacteroidota</taxon>
        <taxon>Sphingobacteriia</taxon>
        <taxon>Sphingobacteriales</taxon>
        <taxon>Sphingobacteriaceae</taxon>
        <taxon>Sphingobacterium</taxon>
    </lineage>
</organism>
<evidence type="ECO:0000259" key="1">
    <source>
        <dbReference type="Pfam" id="PF13476"/>
    </source>
</evidence>
<dbReference type="SUPFAM" id="SSF52540">
    <property type="entry name" value="P-loop containing nucleoside triphosphate hydrolases"/>
    <property type="match status" value="1"/>
</dbReference>
<proteinExistence type="predicted"/>
<dbReference type="InterPro" id="IPR027417">
    <property type="entry name" value="P-loop_NTPase"/>
</dbReference>
<dbReference type="PANTHER" id="PTHR32114:SF2">
    <property type="entry name" value="ABC TRANSPORTER ABCH.3"/>
    <property type="match status" value="1"/>
</dbReference>
<keyword evidence="2" id="KW-0269">Exonuclease</keyword>
<dbReference type="Gene3D" id="3.40.50.300">
    <property type="entry name" value="P-loop containing nucleotide triphosphate hydrolases"/>
    <property type="match status" value="2"/>
</dbReference>
<reference evidence="2 3" key="1">
    <citation type="submission" date="2019-03" db="EMBL/GenBank/DDBJ databases">
        <title>Genomic Encyclopedia of Archaeal and Bacterial Type Strains, Phase II (KMG-II): from individual species to whole genera.</title>
        <authorList>
            <person name="Goeker M."/>
        </authorList>
    </citation>
    <scope>NUCLEOTIDE SEQUENCE [LARGE SCALE GENOMIC DNA]</scope>
    <source>
        <strain evidence="2 3">DSM 28353</strain>
    </source>
</reference>
<keyword evidence="2" id="KW-0540">Nuclease</keyword>
<dbReference type="RefSeq" id="WP_133582896.1">
    <property type="nucleotide sequence ID" value="NZ_SNYV01000011.1"/>
</dbReference>